<reference evidence="7" key="1">
    <citation type="submission" date="2021-03" db="EMBL/GenBank/DDBJ databases">
        <title>Streptomyces poriferae sp. nov., a novel marine sponge-derived Actinobacteria species with anti-MRSA activity.</title>
        <authorList>
            <person name="Sandoval-Powers M."/>
            <person name="Kralova S."/>
            <person name="Nguyen G.-S."/>
            <person name="Fawwal D."/>
            <person name="Degnes K."/>
            <person name="Klinkenberg G."/>
            <person name="Sletta H."/>
            <person name="Wentzel A."/>
            <person name="Liles M.R."/>
        </authorList>
    </citation>
    <scope>NUCLEOTIDE SEQUENCE</scope>
    <source>
        <strain evidence="7">DSM 41794</strain>
    </source>
</reference>
<evidence type="ECO:0000256" key="1">
    <source>
        <dbReference type="ARBA" id="ARBA00022598"/>
    </source>
</evidence>
<comment type="catalytic activity">
    <reaction evidence="4 5 6">
        <text>L-cysteine + L-glutamate + ATP = gamma-L-glutamyl-L-cysteine + ADP + phosphate + H(+)</text>
        <dbReference type="Rhea" id="RHEA:13285"/>
        <dbReference type="ChEBI" id="CHEBI:15378"/>
        <dbReference type="ChEBI" id="CHEBI:29985"/>
        <dbReference type="ChEBI" id="CHEBI:30616"/>
        <dbReference type="ChEBI" id="CHEBI:35235"/>
        <dbReference type="ChEBI" id="CHEBI:43474"/>
        <dbReference type="ChEBI" id="CHEBI:58173"/>
        <dbReference type="ChEBI" id="CHEBI:456216"/>
        <dbReference type="EC" id="6.3.2.2"/>
    </reaction>
</comment>
<dbReference type="NCBIfam" id="TIGR03444">
    <property type="entry name" value="EgtA_Cys_ligase"/>
    <property type="match status" value="1"/>
</dbReference>
<dbReference type="InterPro" id="IPR017809">
    <property type="entry name" value="EgtA_Actinobacteria"/>
</dbReference>
<comment type="caution">
    <text evidence="7">The sequence shown here is derived from an EMBL/GenBank/DDBJ whole genome shotgun (WGS) entry which is preliminary data.</text>
</comment>
<evidence type="ECO:0000256" key="3">
    <source>
        <dbReference type="ARBA" id="ARBA00022840"/>
    </source>
</evidence>
<keyword evidence="2 5" id="KW-0547">Nucleotide-binding</keyword>
<comment type="similarity">
    <text evidence="5 6">Belongs to the glutamate--cysteine ligase type 2 family. EgtA subfamily.</text>
</comment>
<dbReference type="SUPFAM" id="SSF55931">
    <property type="entry name" value="Glutamine synthetase/guanido kinase"/>
    <property type="match status" value="1"/>
</dbReference>
<dbReference type="HAMAP" id="MF_02034">
    <property type="entry name" value="EgtA"/>
    <property type="match status" value="1"/>
</dbReference>
<dbReference type="EMBL" id="JAFLRJ010000477">
    <property type="protein sequence ID" value="MBO0517005.1"/>
    <property type="molecule type" value="Genomic_DNA"/>
</dbReference>
<dbReference type="RefSeq" id="WP_206968871.1">
    <property type="nucleotide sequence ID" value="NZ_BAAAJJ010000008.1"/>
</dbReference>
<evidence type="ECO:0000313" key="8">
    <source>
        <dbReference type="Proteomes" id="UP000664167"/>
    </source>
</evidence>
<dbReference type="InterPro" id="IPR014746">
    <property type="entry name" value="Gln_synth/guanido_kin_cat_dom"/>
</dbReference>
<evidence type="ECO:0000313" key="7">
    <source>
        <dbReference type="EMBL" id="MBO0517005.1"/>
    </source>
</evidence>
<evidence type="ECO:0000256" key="4">
    <source>
        <dbReference type="ARBA" id="ARBA00048819"/>
    </source>
</evidence>
<dbReference type="GO" id="GO:0004357">
    <property type="term" value="F:glutamate-cysteine ligase activity"/>
    <property type="evidence" value="ECO:0007669"/>
    <property type="project" value="UniProtKB-UniRule"/>
</dbReference>
<dbReference type="GO" id="GO:0005524">
    <property type="term" value="F:ATP binding"/>
    <property type="evidence" value="ECO:0007669"/>
    <property type="project" value="UniProtKB-UniRule"/>
</dbReference>
<keyword evidence="3 5" id="KW-0067">ATP-binding</keyword>
<comment type="function">
    <text evidence="5">Catalyzes the synthesis of gamma-glutamylcysteine (gamma-GC). This compound is used as substrate for the biosynthesis of the low-molecular thiol compound ergothioneine.</text>
</comment>
<evidence type="ECO:0000256" key="6">
    <source>
        <dbReference type="PIRNR" id="PIRNR017901"/>
    </source>
</evidence>
<dbReference type="PANTHER" id="PTHR34378">
    <property type="entry name" value="GLUTAMATE--CYSTEINE LIGASE, CHLOROPLASTIC"/>
    <property type="match status" value="1"/>
</dbReference>
<keyword evidence="1 5" id="KW-0436">Ligase</keyword>
<keyword evidence="8" id="KW-1185">Reference proteome</keyword>
<dbReference type="InterPro" id="IPR006336">
    <property type="entry name" value="GCS2"/>
</dbReference>
<evidence type="ECO:0000256" key="5">
    <source>
        <dbReference type="HAMAP-Rule" id="MF_02034"/>
    </source>
</evidence>
<name>A0A939FH44_9ACTN</name>
<proteinExistence type="inferred from homology"/>
<dbReference type="GO" id="GO:0052699">
    <property type="term" value="P:ergothioneine biosynthetic process"/>
    <property type="evidence" value="ECO:0007669"/>
    <property type="project" value="UniProtKB-UniRule"/>
</dbReference>
<accession>A0A939FH44</accession>
<dbReference type="Proteomes" id="UP000664167">
    <property type="component" value="Unassembled WGS sequence"/>
</dbReference>
<protein>
    <recommendedName>
        <fullName evidence="5">Glutamate--cysteine ligase EgtA</fullName>
        <ecNumber evidence="5">6.3.2.2</ecNumber>
    </recommendedName>
    <alternativeName>
        <fullName evidence="5">Gamma-glutamylcysteine synthase</fullName>
        <shortName evidence="5">GCS</shortName>
        <shortName evidence="5">Gamma-ECS</shortName>
    </alternativeName>
</protein>
<organism evidence="7 8">
    <name type="scientific">Streptomyces beijiangensis</name>
    <dbReference type="NCBI Taxonomy" id="163361"/>
    <lineage>
        <taxon>Bacteria</taxon>
        <taxon>Bacillati</taxon>
        <taxon>Actinomycetota</taxon>
        <taxon>Actinomycetes</taxon>
        <taxon>Kitasatosporales</taxon>
        <taxon>Streptomycetaceae</taxon>
        <taxon>Streptomyces</taxon>
    </lineage>
</organism>
<dbReference type="PIRSF" id="PIRSF017901">
    <property type="entry name" value="GCL"/>
    <property type="match status" value="1"/>
</dbReference>
<comment type="pathway">
    <text evidence="5">Amino-acid biosynthesis; ergothioneine biosynthesis.</text>
</comment>
<gene>
    <name evidence="5 7" type="primary">egtA</name>
    <name evidence="7" type="ORF">J0695_35370</name>
</gene>
<dbReference type="EC" id="6.3.2.2" evidence="5"/>
<dbReference type="AlphaFoldDB" id="A0A939FH44"/>
<dbReference type="InterPro" id="IPR035434">
    <property type="entry name" value="GCL_bact_plant"/>
</dbReference>
<dbReference type="GO" id="GO:0006750">
    <property type="term" value="P:glutathione biosynthetic process"/>
    <property type="evidence" value="ECO:0007669"/>
    <property type="project" value="UniProtKB-UniRule"/>
</dbReference>
<evidence type="ECO:0000256" key="2">
    <source>
        <dbReference type="ARBA" id="ARBA00022741"/>
    </source>
</evidence>
<sequence>MPEQPLSESGAEDLLRCICFKTGPPSRIGVELEWLVHDLRDPRLPVSTARREAAYGALRALPLTSALTFEPGGQLELSSLPAASLTELISTVSADLDAVRTSLRAAELTLTGIGQEPWHAQDRVLREPRYDAMESYFDRYGTAGRSMMRGSASVQVCLDAGHEEPGPLGLGRRWRTAHLLGAVLVAAFANSPRAHGRSTGWRSTRQAQWADLDPRRSLAPALDREPRAAWTEQVLDTPVMCIRQDEGPWQVPEGLTFRGWLRGGGPRPPTRADLDYHITTLFPPVRPRGHLELRMIDAQPGEDGWIVPLAVTAALFDDPEAAETVYRVVKPLAETAGPLPAPRNPLWRSAAQHGLADPELHAAAAVCFATALEALLRLGASTAVCDAVAGFAARYVVRGRCPADDQPHETKDMDQ</sequence>
<dbReference type="PANTHER" id="PTHR34378:SF1">
    <property type="entry name" value="GLUTAMATE--CYSTEINE LIGASE, CHLOROPLASTIC"/>
    <property type="match status" value="1"/>
</dbReference>
<dbReference type="Gene3D" id="3.30.590.20">
    <property type="match status" value="1"/>
</dbReference>
<dbReference type="Pfam" id="PF04107">
    <property type="entry name" value="GCS2"/>
    <property type="match status" value="1"/>
</dbReference>